<feature type="signal peptide" evidence="1">
    <location>
        <begin position="1"/>
        <end position="20"/>
    </location>
</feature>
<organism evidence="2 3">
    <name type="scientific">Woeseia oceani</name>
    <dbReference type="NCBI Taxonomy" id="1548547"/>
    <lineage>
        <taxon>Bacteria</taxon>
        <taxon>Pseudomonadati</taxon>
        <taxon>Pseudomonadota</taxon>
        <taxon>Gammaproteobacteria</taxon>
        <taxon>Woeseiales</taxon>
        <taxon>Woeseiaceae</taxon>
        <taxon>Woeseia</taxon>
    </lineage>
</organism>
<keyword evidence="1" id="KW-0732">Signal</keyword>
<evidence type="ECO:0000256" key="1">
    <source>
        <dbReference type="SAM" id="SignalP"/>
    </source>
</evidence>
<dbReference type="STRING" id="1548547.BA177_14595"/>
<reference evidence="2 3" key="1">
    <citation type="submission" date="2016-06" db="EMBL/GenBank/DDBJ databases">
        <title>Complete genome sequence of a deep-branching marine Gamma Proteobacterium Woeseia oceani type strain XK5.</title>
        <authorList>
            <person name="Mu D."/>
            <person name="Du Z."/>
        </authorList>
    </citation>
    <scope>NUCLEOTIDE SEQUENCE [LARGE SCALE GENOMIC DNA]</scope>
    <source>
        <strain evidence="2 3">XK5</strain>
    </source>
</reference>
<dbReference type="InterPro" id="IPR021953">
    <property type="entry name" value="DUF3570"/>
</dbReference>
<keyword evidence="3" id="KW-1185">Reference proteome</keyword>
<evidence type="ECO:0008006" key="4">
    <source>
        <dbReference type="Google" id="ProtNLM"/>
    </source>
</evidence>
<dbReference type="RefSeq" id="WP_068617393.1">
    <property type="nucleotide sequence ID" value="NZ_CP016268.1"/>
</dbReference>
<evidence type="ECO:0000313" key="2">
    <source>
        <dbReference type="EMBL" id="ANO52254.1"/>
    </source>
</evidence>
<protein>
    <recommendedName>
        <fullName evidence="4">DUF3570 domain-containing protein</fullName>
    </recommendedName>
</protein>
<sequence length="375" mass="42249">MRHFRLFAILLTVVVSTAQAGVLPEDRSDILYHLYDGGGVQIDGPSLLMRKQVGKNVSVVGNYYVDMVSSASIDVVTTASPYTEEREQWSLGMDYLRGNTTMTLGFTSSVESDFDAKTWGLSVSQDMFGDLTTLTLSYALGNDVVGRSDDLEFARDNTRQHYGIGLTQILTRNLITALNIETITDEGFLNNPYRSVRYADSASATGYSFEPELYPATRTSNAVGLRARYYLPYRAAIQGEYRYFTDTWDINSHTAAISYTHPIGPWTFEAKYRWHDQTGAAFYNDLFPRSEATNFRARDKELSPLTSNTLTLAASYEFLSRGWRFIDKGSVNVSLDILSVDYHDFADLRGDAVVGSEPLYQLDADIIQVYFSFWY</sequence>
<gene>
    <name evidence="2" type="ORF">BA177_14595</name>
</gene>
<dbReference type="Proteomes" id="UP000092695">
    <property type="component" value="Chromosome"/>
</dbReference>
<dbReference type="EMBL" id="CP016268">
    <property type="protein sequence ID" value="ANO52254.1"/>
    <property type="molecule type" value="Genomic_DNA"/>
</dbReference>
<dbReference type="Pfam" id="PF12094">
    <property type="entry name" value="DUF3570"/>
    <property type="match status" value="1"/>
</dbReference>
<evidence type="ECO:0000313" key="3">
    <source>
        <dbReference type="Proteomes" id="UP000092695"/>
    </source>
</evidence>
<feature type="chain" id="PRO_5008260281" description="DUF3570 domain-containing protein" evidence="1">
    <location>
        <begin position="21"/>
        <end position="375"/>
    </location>
</feature>
<dbReference type="OrthoDB" id="5450709at2"/>
<dbReference type="AlphaFoldDB" id="A0A193LIN1"/>
<name>A0A193LIN1_9GAMM</name>
<dbReference type="KEGG" id="woc:BA177_14595"/>
<proteinExistence type="predicted"/>
<accession>A0A193LIN1</accession>